<dbReference type="SUPFAM" id="SSF55729">
    <property type="entry name" value="Acyl-CoA N-acyltransferases (Nat)"/>
    <property type="match status" value="3"/>
</dbReference>
<protein>
    <submittedName>
        <fullName evidence="2">GNAT N-acetyltransferase</fullName>
    </submittedName>
</protein>
<dbReference type="InterPro" id="IPR016181">
    <property type="entry name" value="Acyl_CoA_acyltransferase"/>
</dbReference>
<feature type="domain" description="N-acetyltransferase" evidence="1">
    <location>
        <begin position="199"/>
        <end position="368"/>
    </location>
</feature>
<name>A0A563DY21_9MICO</name>
<accession>A0A563DY21</accession>
<gene>
    <name evidence="2" type="ORF">FGL98_15255</name>
</gene>
<dbReference type="InterPro" id="IPR051531">
    <property type="entry name" value="N-acetyltransferase"/>
</dbReference>
<feature type="domain" description="N-acetyltransferase" evidence="1">
    <location>
        <begin position="16"/>
        <end position="183"/>
    </location>
</feature>
<reference evidence="2 3" key="2">
    <citation type="submission" date="2019-08" db="EMBL/GenBank/DDBJ databases">
        <title>Jejuicoccus antrihumi gen. nov., sp. nov., a new member of the family Dermacoccaceae isolated from a cave.</title>
        <authorList>
            <person name="Schumann P."/>
            <person name="Kim I.S."/>
        </authorList>
    </citation>
    <scope>NUCLEOTIDE SEQUENCE [LARGE SCALE GENOMIC DNA]</scope>
    <source>
        <strain evidence="2 3">C5-26</strain>
    </source>
</reference>
<sequence length="564" mass="62112">MPRFPDDVPTLTHGEVTLRAHRESDLRRIVEFANDPRSTRWVPLPRPYAEQQAREFLDSVRTSWQDDAGGRQWAIEVDGQFAGSIGLHHLTATTAELGYGAHPAIRGKGVMSRAARLVIEHGFDVLGLRTLAWRAAAGNFASRRVAWANGFQVDGTWPAMHPTGAGAPDDLWFGHLHHDQPREPAHRWFVPPMLEGAGIRLRPWRPDDTPPVGPDAAAQRFAEGMWPEPQEYTEWHRCRLERMAGGEGIFWCIAGAETDRPLGHVQVVRLQVDFTRGSGLLGYWIAPAARGKGLVQHTLDALIPYAFSARDKGGLGLHRLQAGTDAENPASQRTLRRAGFRLSATEREVLAHDDGPPTGALSFELLASDDRFATRVVPRPVPTLHTDRLTLRPWRQSDRPRPDQRLDVASALYLPAGAQPIAETFDDWLARRQSLRDSGTVLDWCIADRATDAALGSIGIFGIGEGTPTNAEIGYWLHVDARGRGYVTEALAATVTHAFLPTADGGMGLTRLHAGTDLSNIASQQLLERAGFARWGTDRQAYSRADGTYSDGAYYELLASDLTD</sequence>
<organism evidence="2 3">
    <name type="scientific">Leekyejoonella antrihumi</name>
    <dbReference type="NCBI Taxonomy" id="1660198"/>
    <lineage>
        <taxon>Bacteria</taxon>
        <taxon>Bacillati</taxon>
        <taxon>Actinomycetota</taxon>
        <taxon>Actinomycetes</taxon>
        <taxon>Micrococcales</taxon>
        <taxon>Dermacoccaceae</taxon>
        <taxon>Leekyejoonella</taxon>
    </lineage>
</organism>
<dbReference type="InterPro" id="IPR000182">
    <property type="entry name" value="GNAT_dom"/>
</dbReference>
<reference evidence="2 3" key="1">
    <citation type="submission" date="2019-05" db="EMBL/GenBank/DDBJ databases">
        <authorList>
            <person name="Lee S.D."/>
        </authorList>
    </citation>
    <scope>NUCLEOTIDE SEQUENCE [LARGE SCALE GENOMIC DNA]</scope>
    <source>
        <strain evidence="2 3">C5-26</strain>
    </source>
</reference>
<dbReference type="Proteomes" id="UP000320244">
    <property type="component" value="Unassembled WGS sequence"/>
</dbReference>
<dbReference type="AlphaFoldDB" id="A0A563DY21"/>
<proteinExistence type="predicted"/>
<evidence type="ECO:0000313" key="2">
    <source>
        <dbReference type="EMBL" id="TWP35105.1"/>
    </source>
</evidence>
<dbReference type="Gene3D" id="3.40.630.30">
    <property type="match status" value="3"/>
</dbReference>
<dbReference type="PANTHER" id="PTHR43792:SF1">
    <property type="entry name" value="N-ACETYLTRANSFERASE DOMAIN-CONTAINING PROTEIN"/>
    <property type="match status" value="1"/>
</dbReference>
<dbReference type="PROSITE" id="PS51186">
    <property type="entry name" value="GNAT"/>
    <property type="match status" value="3"/>
</dbReference>
<dbReference type="OrthoDB" id="9795188at2"/>
<dbReference type="RefSeq" id="WP_146317949.1">
    <property type="nucleotide sequence ID" value="NZ_VCQV01000022.1"/>
</dbReference>
<evidence type="ECO:0000259" key="1">
    <source>
        <dbReference type="PROSITE" id="PS51186"/>
    </source>
</evidence>
<dbReference type="Pfam" id="PF13302">
    <property type="entry name" value="Acetyltransf_3"/>
    <property type="match status" value="3"/>
</dbReference>
<keyword evidence="3" id="KW-1185">Reference proteome</keyword>
<feature type="domain" description="N-acetyltransferase" evidence="1">
    <location>
        <begin position="389"/>
        <end position="560"/>
    </location>
</feature>
<evidence type="ECO:0000313" key="3">
    <source>
        <dbReference type="Proteomes" id="UP000320244"/>
    </source>
</evidence>
<keyword evidence="2" id="KW-0808">Transferase</keyword>
<dbReference type="EMBL" id="VCQV01000022">
    <property type="protein sequence ID" value="TWP35105.1"/>
    <property type="molecule type" value="Genomic_DNA"/>
</dbReference>
<comment type="caution">
    <text evidence="2">The sequence shown here is derived from an EMBL/GenBank/DDBJ whole genome shotgun (WGS) entry which is preliminary data.</text>
</comment>
<dbReference type="GO" id="GO:0016747">
    <property type="term" value="F:acyltransferase activity, transferring groups other than amino-acyl groups"/>
    <property type="evidence" value="ECO:0007669"/>
    <property type="project" value="InterPro"/>
</dbReference>
<dbReference type="PANTHER" id="PTHR43792">
    <property type="entry name" value="GNAT FAMILY, PUTATIVE (AFU_ORTHOLOGUE AFUA_3G00765)-RELATED-RELATED"/>
    <property type="match status" value="1"/>
</dbReference>